<dbReference type="PROSITE" id="PS51257">
    <property type="entry name" value="PROKAR_LIPOPROTEIN"/>
    <property type="match status" value="1"/>
</dbReference>
<dbReference type="PANTHER" id="PTHR13887:SF14">
    <property type="entry name" value="DISULFIDE BOND FORMATION PROTEIN D"/>
    <property type="match status" value="1"/>
</dbReference>
<keyword evidence="7" id="KW-0676">Redox-active center</keyword>
<feature type="domain" description="Thioredoxin-like fold" evidence="9">
    <location>
        <begin position="82"/>
        <end position="262"/>
    </location>
</feature>
<comment type="caution">
    <text evidence="10">The sequence shown here is derived from an EMBL/GenBank/DDBJ whole genome shotgun (WGS) entry which is preliminary data.</text>
</comment>
<dbReference type="Pfam" id="PF13462">
    <property type="entry name" value="Thioredoxin_4"/>
    <property type="match status" value="1"/>
</dbReference>
<dbReference type="Gene3D" id="3.40.30.10">
    <property type="entry name" value="Glutaredoxin"/>
    <property type="match status" value="1"/>
</dbReference>
<evidence type="ECO:0000256" key="3">
    <source>
        <dbReference type="ARBA" id="ARBA00022729"/>
    </source>
</evidence>
<sequence>MTGQQTRFSRRRILAGTGVAVIGSLAGCSSARSNESDGANTVGDSGQTSRNGPTTGGESGAGSASLVNAGSGTTGYDVSVDGNAIIGQPDATADLYYWSDYQCPFCKRFEEGAFPKLLENEVADGELRIVPLSLPNIGQASWNAAVMARCVWKDVRDTRPAAFVDWHRAVFDAQGEPNSGWASAEKLLSITESVDGADANAVESCYSGDNADELDTIRSERQRAGESGVGVTPGFVAYGRDTDRSGKLTGAQPYERFSKAVETVTE</sequence>
<evidence type="ECO:0000256" key="4">
    <source>
        <dbReference type="ARBA" id="ARBA00022982"/>
    </source>
</evidence>
<keyword evidence="5" id="KW-0560">Oxidoreductase</keyword>
<dbReference type="RefSeq" id="WP_267620764.1">
    <property type="nucleotide sequence ID" value="NZ_JAODIW010000005.1"/>
</dbReference>
<dbReference type="InterPro" id="IPR036249">
    <property type="entry name" value="Thioredoxin-like_sf"/>
</dbReference>
<dbReference type="InterPro" id="IPR012336">
    <property type="entry name" value="Thioredoxin-like_fold"/>
</dbReference>
<gene>
    <name evidence="10" type="ORF">ACFO0N_21410</name>
</gene>
<dbReference type="Proteomes" id="UP001595921">
    <property type="component" value="Unassembled WGS sequence"/>
</dbReference>
<name>A0ABD5PIE1_9EURY</name>
<evidence type="ECO:0000256" key="8">
    <source>
        <dbReference type="SAM" id="MobiDB-lite"/>
    </source>
</evidence>
<evidence type="ECO:0000313" key="10">
    <source>
        <dbReference type="EMBL" id="MFC4360513.1"/>
    </source>
</evidence>
<keyword evidence="6" id="KW-1015">Disulfide bond</keyword>
<keyword evidence="4" id="KW-0813">Transport</keyword>
<feature type="compositionally biased region" description="Polar residues" evidence="8">
    <location>
        <begin position="33"/>
        <end position="51"/>
    </location>
</feature>
<evidence type="ECO:0000256" key="7">
    <source>
        <dbReference type="ARBA" id="ARBA00023284"/>
    </source>
</evidence>
<dbReference type="EMBL" id="JBHSDS010000017">
    <property type="protein sequence ID" value="MFC4360513.1"/>
    <property type="molecule type" value="Genomic_DNA"/>
</dbReference>
<dbReference type="PANTHER" id="PTHR13887">
    <property type="entry name" value="GLUTATHIONE S-TRANSFERASE KAPPA"/>
    <property type="match status" value="1"/>
</dbReference>
<reference evidence="10 11" key="1">
    <citation type="journal article" date="2019" name="Int. J. Syst. Evol. Microbiol.">
        <title>The Global Catalogue of Microorganisms (GCM) 10K type strain sequencing project: providing services to taxonomists for standard genome sequencing and annotation.</title>
        <authorList>
            <consortium name="The Broad Institute Genomics Platform"/>
            <consortium name="The Broad Institute Genome Sequencing Center for Infectious Disease"/>
            <person name="Wu L."/>
            <person name="Ma J."/>
        </authorList>
    </citation>
    <scope>NUCLEOTIDE SEQUENCE [LARGE SCALE GENOMIC DNA]</scope>
    <source>
        <strain evidence="10 11">CGMCC 1.12553</strain>
    </source>
</reference>
<evidence type="ECO:0000313" key="11">
    <source>
        <dbReference type="Proteomes" id="UP001595921"/>
    </source>
</evidence>
<protein>
    <submittedName>
        <fullName evidence="10">DsbA family protein</fullName>
    </submittedName>
</protein>
<proteinExistence type="inferred from homology"/>
<dbReference type="GO" id="GO:0016491">
    <property type="term" value="F:oxidoreductase activity"/>
    <property type="evidence" value="ECO:0007669"/>
    <property type="project" value="UniProtKB-KW"/>
</dbReference>
<keyword evidence="11" id="KW-1185">Reference proteome</keyword>
<dbReference type="PROSITE" id="PS51318">
    <property type="entry name" value="TAT"/>
    <property type="match status" value="1"/>
</dbReference>
<dbReference type="AlphaFoldDB" id="A0ABD5PIE1"/>
<evidence type="ECO:0000256" key="2">
    <source>
        <dbReference type="ARBA" id="ARBA00007787"/>
    </source>
</evidence>
<organism evidence="10 11">
    <name type="scientific">Halobium salinum</name>
    <dbReference type="NCBI Taxonomy" id="1364940"/>
    <lineage>
        <taxon>Archaea</taxon>
        <taxon>Methanobacteriati</taxon>
        <taxon>Methanobacteriota</taxon>
        <taxon>Stenosarchaea group</taxon>
        <taxon>Halobacteria</taxon>
        <taxon>Halobacteriales</taxon>
        <taxon>Haloferacaceae</taxon>
        <taxon>Halobium</taxon>
    </lineage>
</organism>
<evidence type="ECO:0000256" key="5">
    <source>
        <dbReference type="ARBA" id="ARBA00023002"/>
    </source>
</evidence>
<keyword evidence="3" id="KW-0732">Signal</keyword>
<dbReference type="SUPFAM" id="SSF52833">
    <property type="entry name" value="Thioredoxin-like"/>
    <property type="match status" value="1"/>
</dbReference>
<feature type="region of interest" description="Disordered" evidence="8">
    <location>
        <begin position="33"/>
        <end position="66"/>
    </location>
</feature>
<evidence type="ECO:0000256" key="1">
    <source>
        <dbReference type="ARBA" id="ARBA00005791"/>
    </source>
</evidence>
<evidence type="ECO:0000259" key="9">
    <source>
        <dbReference type="Pfam" id="PF13462"/>
    </source>
</evidence>
<keyword evidence="4" id="KW-0249">Electron transport</keyword>
<accession>A0ABD5PIE1</accession>
<dbReference type="InterPro" id="IPR006311">
    <property type="entry name" value="TAT_signal"/>
</dbReference>
<evidence type="ECO:0000256" key="6">
    <source>
        <dbReference type="ARBA" id="ARBA00023157"/>
    </source>
</evidence>
<comment type="similarity">
    <text evidence="2">Belongs to the glutaredoxin family.</text>
</comment>
<comment type="similarity">
    <text evidence="1">Belongs to the thioredoxin family. DsbA subfamily.</text>
</comment>